<dbReference type="GO" id="GO:0031573">
    <property type="term" value="P:mitotic intra-S DNA damage checkpoint signaling"/>
    <property type="evidence" value="ECO:0007669"/>
    <property type="project" value="TreeGrafter"/>
</dbReference>
<evidence type="ECO:0000256" key="3">
    <source>
        <dbReference type="ARBA" id="ARBA00004286"/>
    </source>
</evidence>
<dbReference type="EMBL" id="DS990640">
    <property type="protein sequence ID" value="EGC46765.1"/>
    <property type="molecule type" value="Genomic_DNA"/>
</dbReference>
<feature type="region of interest" description="Disordered" evidence="19">
    <location>
        <begin position="531"/>
        <end position="821"/>
    </location>
</feature>
<keyword evidence="13 17" id="KW-0464">Manganese</keyword>
<dbReference type="VEuPathDB" id="FungiDB:I7I53_00021"/>
<accession>F0UNF0</accession>
<dbReference type="NCBIfam" id="TIGR00583">
    <property type="entry name" value="mre11"/>
    <property type="match status" value="1"/>
</dbReference>
<keyword evidence="15 17" id="KW-0469">Meiosis</keyword>
<feature type="compositionally biased region" description="Acidic residues" evidence="19">
    <location>
        <begin position="655"/>
        <end position="664"/>
    </location>
</feature>
<feature type="compositionally biased region" description="Polar residues" evidence="19">
    <location>
        <begin position="791"/>
        <end position="815"/>
    </location>
</feature>
<feature type="domain" description="Mre11 DNA-binding" evidence="20">
    <location>
        <begin position="290"/>
        <end position="468"/>
    </location>
</feature>
<dbReference type="GO" id="GO:0000724">
    <property type="term" value="P:double-strand break repair via homologous recombination"/>
    <property type="evidence" value="ECO:0007669"/>
    <property type="project" value="TreeGrafter"/>
</dbReference>
<comment type="similarity">
    <text evidence="4 17">Belongs to the MRE11/RAD32 family.</text>
</comment>
<evidence type="ECO:0000256" key="17">
    <source>
        <dbReference type="RuleBase" id="RU003447"/>
    </source>
</evidence>
<evidence type="ECO:0000256" key="6">
    <source>
        <dbReference type="ARBA" id="ARBA00022722"/>
    </source>
</evidence>
<keyword evidence="6 17" id="KW-0540">Nuclease</keyword>
<evidence type="ECO:0000313" key="21">
    <source>
        <dbReference type="EMBL" id="EGC46765.1"/>
    </source>
</evidence>
<dbReference type="GO" id="GO:0030145">
    <property type="term" value="F:manganese ion binding"/>
    <property type="evidence" value="ECO:0007669"/>
    <property type="project" value="InterPro"/>
</dbReference>
<dbReference type="OrthoDB" id="30417at2759"/>
<feature type="compositionally biased region" description="Low complexity" evidence="19">
    <location>
        <begin position="583"/>
        <end position="592"/>
    </location>
</feature>
<dbReference type="Gene3D" id="3.60.21.10">
    <property type="match status" value="1"/>
</dbReference>
<dbReference type="GO" id="GO:0035861">
    <property type="term" value="C:site of double-strand break"/>
    <property type="evidence" value="ECO:0007669"/>
    <property type="project" value="TreeGrafter"/>
</dbReference>
<feature type="compositionally biased region" description="Low complexity" evidence="19">
    <location>
        <begin position="751"/>
        <end position="762"/>
    </location>
</feature>
<dbReference type="FunFam" id="3.60.21.10:FF:000011">
    <property type="entry name" value="Double-strand break repair protein"/>
    <property type="match status" value="1"/>
</dbReference>
<keyword evidence="8 17" id="KW-0255">Endonuclease</keyword>
<keyword evidence="5" id="KW-0158">Chromosome</keyword>
<dbReference type="CDD" id="cd00840">
    <property type="entry name" value="MPP_Mre11_N"/>
    <property type="match status" value="1"/>
</dbReference>
<evidence type="ECO:0000256" key="19">
    <source>
        <dbReference type="SAM" id="MobiDB-lite"/>
    </source>
</evidence>
<dbReference type="GO" id="GO:0030870">
    <property type="term" value="C:Mre11 complex"/>
    <property type="evidence" value="ECO:0007669"/>
    <property type="project" value="InterPro"/>
</dbReference>
<dbReference type="Pfam" id="PF04152">
    <property type="entry name" value="Mre11_DNA_bind"/>
    <property type="match status" value="1"/>
</dbReference>
<keyword evidence="9 17" id="KW-0227">DNA damage</keyword>
<evidence type="ECO:0000256" key="9">
    <source>
        <dbReference type="ARBA" id="ARBA00022763"/>
    </source>
</evidence>
<evidence type="ECO:0000313" key="22">
    <source>
        <dbReference type="Proteomes" id="UP000008142"/>
    </source>
</evidence>
<evidence type="ECO:0000256" key="15">
    <source>
        <dbReference type="ARBA" id="ARBA00023254"/>
    </source>
</evidence>
<reference evidence="22" key="1">
    <citation type="submission" date="2008-07" db="EMBL/GenBank/DDBJ databases">
        <title>Annotation of Ajellomyces capsulatus strain H88.</title>
        <authorList>
            <person name="Champion M."/>
            <person name="Cuomo C."/>
            <person name="Ma L.-J."/>
            <person name="Henn M.R."/>
            <person name="Sil A."/>
            <person name="Goldman B."/>
            <person name="Young S.K."/>
            <person name="Kodira C.D."/>
            <person name="Zeng Q."/>
            <person name="Koehrsen M."/>
            <person name="Alvarado L."/>
            <person name="Berlin A."/>
            <person name="Borenstein D."/>
            <person name="Chen Z."/>
            <person name="Engels R."/>
            <person name="Freedman E."/>
            <person name="Gellesch M."/>
            <person name="Goldberg J."/>
            <person name="Griggs A."/>
            <person name="Gujja S."/>
            <person name="Heiman D."/>
            <person name="Hepburn T."/>
            <person name="Howarth C."/>
            <person name="Jen D."/>
            <person name="Larson L."/>
            <person name="Lewis B."/>
            <person name="Mehta T."/>
            <person name="Park D."/>
            <person name="Pearson M."/>
            <person name="Roberts A."/>
            <person name="Saif S."/>
            <person name="Shea T."/>
            <person name="Shenoy N."/>
            <person name="Sisk P."/>
            <person name="Stolte C."/>
            <person name="Sykes S."/>
            <person name="Walk T."/>
            <person name="White J."/>
            <person name="Yandava C."/>
            <person name="Klein B."/>
            <person name="McEwen J.G."/>
            <person name="Puccia R."/>
            <person name="Goldman G.H."/>
            <person name="Felipe M.S."/>
            <person name="Nino-Vega G."/>
            <person name="San-Blas G."/>
            <person name="Taylor J."/>
            <person name="Mendoza L."/>
            <person name="Galagan J."/>
            <person name="Nusbaum C."/>
            <person name="Birren B."/>
        </authorList>
    </citation>
    <scope>NUCLEOTIDE SEQUENCE [LARGE SCALE GENOMIC DNA]</scope>
    <source>
        <strain evidence="22">H88</strain>
    </source>
</reference>
<dbReference type="Pfam" id="PF00149">
    <property type="entry name" value="Metallophos"/>
    <property type="match status" value="1"/>
</dbReference>
<comment type="subunit">
    <text evidence="16">Component of the MRN complex composed of two heterodimers RAD50 and MRE11 associated with a single NBS1.</text>
</comment>
<dbReference type="GO" id="GO:0097552">
    <property type="term" value="P:mitochondrial double-strand break repair via homologous recombination"/>
    <property type="evidence" value="ECO:0007669"/>
    <property type="project" value="TreeGrafter"/>
</dbReference>
<protein>
    <submittedName>
        <fullName evidence="21">Double-strand break repair protein</fullName>
    </submittedName>
</protein>
<evidence type="ECO:0000256" key="7">
    <source>
        <dbReference type="ARBA" id="ARBA00022723"/>
    </source>
</evidence>
<keyword evidence="14 17" id="KW-0539">Nucleus</keyword>
<feature type="compositionally biased region" description="Polar residues" evidence="19">
    <location>
        <begin position="722"/>
        <end position="739"/>
    </location>
</feature>
<evidence type="ECO:0000256" key="2">
    <source>
        <dbReference type="ARBA" id="ARBA00004123"/>
    </source>
</evidence>
<feature type="region of interest" description="Disordered" evidence="19">
    <location>
        <begin position="945"/>
        <end position="1016"/>
    </location>
</feature>
<dbReference type="Proteomes" id="UP000008142">
    <property type="component" value="Unassembled WGS sequence"/>
</dbReference>
<dbReference type="GO" id="GO:0000723">
    <property type="term" value="P:telomere maintenance"/>
    <property type="evidence" value="ECO:0007669"/>
    <property type="project" value="TreeGrafter"/>
</dbReference>
<feature type="compositionally biased region" description="Basic residues" evidence="19">
    <location>
        <begin position="534"/>
        <end position="546"/>
    </location>
</feature>
<dbReference type="InterPro" id="IPR003701">
    <property type="entry name" value="Mre11"/>
</dbReference>
<feature type="compositionally biased region" description="Polar residues" evidence="19">
    <location>
        <begin position="704"/>
        <end position="714"/>
    </location>
</feature>
<dbReference type="GO" id="GO:0000014">
    <property type="term" value="F:single-stranded DNA endodeoxyribonuclease activity"/>
    <property type="evidence" value="ECO:0007669"/>
    <property type="project" value="TreeGrafter"/>
</dbReference>
<evidence type="ECO:0000256" key="1">
    <source>
        <dbReference type="ARBA" id="ARBA00001936"/>
    </source>
</evidence>
<feature type="compositionally biased region" description="Low complexity" evidence="19">
    <location>
        <begin position="678"/>
        <end position="703"/>
    </location>
</feature>
<dbReference type="OMA" id="NIKDERM"/>
<keyword evidence="18" id="KW-0175">Coiled coil</keyword>
<dbReference type="InterPro" id="IPR038487">
    <property type="entry name" value="Mre11_capping_dom"/>
</dbReference>
<dbReference type="PANTHER" id="PTHR10139:SF1">
    <property type="entry name" value="DOUBLE-STRAND BREAK REPAIR PROTEIN MRE11"/>
    <property type="match status" value="1"/>
</dbReference>
<feature type="coiled-coil region" evidence="18">
    <location>
        <begin position="334"/>
        <end position="361"/>
    </location>
</feature>
<evidence type="ECO:0000259" key="20">
    <source>
        <dbReference type="SMART" id="SM01347"/>
    </source>
</evidence>
<dbReference type="FunFam" id="3.30.110.110:FF:000003">
    <property type="entry name" value="Double-strand break repair protein"/>
    <property type="match status" value="1"/>
</dbReference>
<dbReference type="InterPro" id="IPR007281">
    <property type="entry name" value="Mre11_DNA-bd"/>
</dbReference>
<comment type="subcellular location">
    <subcellularLocation>
        <location evidence="3">Chromosome</location>
    </subcellularLocation>
    <subcellularLocation>
        <location evidence="2">Nucleus</location>
    </subcellularLocation>
</comment>
<gene>
    <name evidence="21" type="ORF">HCEG_05980</name>
</gene>
<evidence type="ECO:0000256" key="11">
    <source>
        <dbReference type="ARBA" id="ARBA00022839"/>
    </source>
</evidence>
<evidence type="ECO:0000256" key="18">
    <source>
        <dbReference type="SAM" id="Coils"/>
    </source>
</evidence>
<evidence type="ECO:0000256" key="8">
    <source>
        <dbReference type="ARBA" id="ARBA00022759"/>
    </source>
</evidence>
<feature type="compositionally biased region" description="Low complexity" evidence="19">
    <location>
        <begin position="600"/>
        <end position="610"/>
    </location>
</feature>
<dbReference type="PANTHER" id="PTHR10139">
    <property type="entry name" value="DOUBLE-STRAND BREAK REPAIR PROTEIN MRE11"/>
    <property type="match status" value="1"/>
</dbReference>
<keyword evidence="12 17" id="KW-0234">DNA repair</keyword>
<dbReference type="Gene3D" id="3.30.110.110">
    <property type="entry name" value="Mre11, capping domain"/>
    <property type="match status" value="1"/>
</dbReference>
<keyword evidence="10 17" id="KW-0378">Hydrolase</keyword>
<dbReference type="STRING" id="544711.F0UNF0"/>
<name>F0UNF0_AJEC8</name>
<comment type="cofactor">
    <cofactor evidence="1">
        <name>Mn(2+)</name>
        <dbReference type="ChEBI" id="CHEBI:29035"/>
    </cofactor>
</comment>
<evidence type="ECO:0000256" key="10">
    <source>
        <dbReference type="ARBA" id="ARBA00022801"/>
    </source>
</evidence>
<proteinExistence type="inferred from homology"/>
<feature type="compositionally biased region" description="Basic and acidic residues" evidence="19">
    <location>
        <begin position="998"/>
        <end position="1009"/>
    </location>
</feature>
<dbReference type="SUPFAM" id="SSF56300">
    <property type="entry name" value="Metallo-dependent phosphatases"/>
    <property type="match status" value="1"/>
</dbReference>
<keyword evidence="11 17" id="KW-0269">Exonuclease</keyword>
<evidence type="ECO:0000256" key="13">
    <source>
        <dbReference type="ARBA" id="ARBA00023211"/>
    </source>
</evidence>
<dbReference type="GO" id="GO:0007095">
    <property type="term" value="P:mitotic G2 DNA damage checkpoint signaling"/>
    <property type="evidence" value="ECO:0007669"/>
    <property type="project" value="TreeGrafter"/>
</dbReference>
<dbReference type="InterPro" id="IPR041796">
    <property type="entry name" value="Mre11_N"/>
</dbReference>
<sequence>MPSLTEADTIRILVSTDNHVGYNERDPVRGDDSWRSFHEVMCLAKERDVDMVLLAGDLFHENKPSRKSMYQVMRSLRMNCLGDKPCELEMLSDASENFQGAFNHVNYEDMDINVAIPVFSIHGNHDDPSGEGHLAALDILQVSGLVNYYGRTPESDNIQVKPVLLQKGRTKLALYGMSNVRDERLFRTFRDGKVKFFRPSLQKSDWFNLMSVHQNHHAHTETGYLPENFLPDFLDLVIWGHEHECIIEPRLNPETNFHVMQPGSSVATSLVPGEAIPKQVAILSITGREFKVDPIRLKTVRPFVTREIVLHEEKEAQRLAKKENNRTELTRFLMSIVEELIEEAKNDWIEAQEEADHEELEIPLPLVRLRVEVSTPGGGSFDCENPQRFSNRFVGKVANVNDVVQFYRKKKAVTALRRGETEPPDEAAISHLSSLDTVKVEKLVREFLAAQSLTILPQNSFGDAVSQFVDKDDKHAMEMFVNESLESQIKHLLALDQEQDDDEIDYGDGEGQSVIQAAMDKYRAQLEDMFAKGTQRRTRGQRKFKPKPSGWDSEFDGPWEDQPGALIISDNGADEDVDENASPRRAAATSTGRGRGRGGSTSRGSASRATNARKKASPAPAPRPAPSTKTRTSRYQTISDHDEEDEEGDAIMLDDINEDEEGDSDSLFVRQTPAPGETRSASSATSRTRKQTNASSTVTTTATRKPSTRGSAATRSKPPPKSTLSQASESQTLKGTGASSLAGKRPRRAATSRTTRSVSVLSDDIEDDDDDAFDPAPPISSLRNSRRSSRQNPYGPNGRAQSSPEVRASSGQSPSPGCRDTPLLAVTVVDRGQIFVGGGGAMSKPGEVCLIGDPFSSSFSAYFSDPEEDLGQDIVGPRDGIVIRDNSGGGNNDGEKATSSGTDYLSVSYKSRPSHSARWVCSGGVIWCRHRRGARSLQNRFPRGYGPGLSAPQPVVDYSHERGRRRCPVKDKISRPGDSNQAPSPLVGGSAIIPCGHPRQDAGRGKQEEASSCTSK</sequence>
<dbReference type="InterPro" id="IPR004843">
    <property type="entry name" value="Calcineurin-like_PHP"/>
</dbReference>
<evidence type="ECO:0000256" key="14">
    <source>
        <dbReference type="ARBA" id="ARBA00023242"/>
    </source>
</evidence>
<feature type="compositionally biased region" description="Acidic residues" evidence="19">
    <location>
        <begin position="763"/>
        <end position="773"/>
    </location>
</feature>
<evidence type="ECO:0000256" key="5">
    <source>
        <dbReference type="ARBA" id="ARBA00022454"/>
    </source>
</evidence>
<dbReference type="GO" id="GO:0042138">
    <property type="term" value="P:meiotic DNA double-strand break formation"/>
    <property type="evidence" value="ECO:0007669"/>
    <property type="project" value="TreeGrafter"/>
</dbReference>
<evidence type="ECO:0000256" key="12">
    <source>
        <dbReference type="ARBA" id="ARBA00023204"/>
    </source>
</evidence>
<keyword evidence="7" id="KW-0479">Metal-binding</keyword>
<evidence type="ECO:0000256" key="4">
    <source>
        <dbReference type="ARBA" id="ARBA00009028"/>
    </source>
</evidence>
<organism evidence="22">
    <name type="scientific">Ajellomyces capsulatus (strain H88)</name>
    <name type="common">Darling's disease fungus</name>
    <name type="synonym">Histoplasma capsulatum</name>
    <dbReference type="NCBI Taxonomy" id="544711"/>
    <lineage>
        <taxon>Eukaryota</taxon>
        <taxon>Fungi</taxon>
        <taxon>Dikarya</taxon>
        <taxon>Ascomycota</taxon>
        <taxon>Pezizomycotina</taxon>
        <taxon>Eurotiomycetes</taxon>
        <taxon>Eurotiomycetidae</taxon>
        <taxon>Onygenales</taxon>
        <taxon>Ajellomycetaceae</taxon>
        <taxon>Histoplasma</taxon>
    </lineage>
</organism>
<evidence type="ECO:0000256" key="16">
    <source>
        <dbReference type="ARBA" id="ARBA00064981"/>
    </source>
</evidence>
<dbReference type="InterPro" id="IPR029052">
    <property type="entry name" value="Metallo-depent_PP-like"/>
</dbReference>
<dbReference type="GO" id="GO:0006303">
    <property type="term" value="P:double-strand break repair via nonhomologous end joining"/>
    <property type="evidence" value="ECO:0007669"/>
    <property type="project" value="TreeGrafter"/>
</dbReference>
<dbReference type="AlphaFoldDB" id="F0UNF0"/>
<dbReference type="HOGENOM" id="CLU_009535_1_0_1"/>
<dbReference type="GO" id="GO:0008296">
    <property type="term" value="F:3'-5'-DNA exonuclease activity"/>
    <property type="evidence" value="ECO:0007669"/>
    <property type="project" value="InterPro"/>
</dbReference>
<dbReference type="SMART" id="SM01347">
    <property type="entry name" value="Mre11_DNA_bind"/>
    <property type="match status" value="1"/>
</dbReference>